<dbReference type="Gene3D" id="1.10.357.70">
    <property type="entry name" value="Exocyst complex component Sec6, C-terminal domain"/>
    <property type="match status" value="1"/>
</dbReference>
<gene>
    <name evidence="5" type="ORF">HKI87_05g36890</name>
</gene>
<dbReference type="GO" id="GO:0000145">
    <property type="term" value="C:exocyst"/>
    <property type="evidence" value="ECO:0007669"/>
    <property type="project" value="InterPro"/>
</dbReference>
<dbReference type="InterPro" id="IPR042532">
    <property type="entry name" value="EXOC3/Sec6_C"/>
</dbReference>
<dbReference type="GO" id="GO:0051601">
    <property type="term" value="P:exocyst localization"/>
    <property type="evidence" value="ECO:0007669"/>
    <property type="project" value="TreeGrafter"/>
</dbReference>
<dbReference type="AlphaFoldDB" id="A0AAX4P7R4"/>
<evidence type="ECO:0000256" key="2">
    <source>
        <dbReference type="ARBA" id="ARBA00022448"/>
    </source>
</evidence>
<dbReference type="Gene3D" id="1.10.357.50">
    <property type="match status" value="1"/>
</dbReference>
<evidence type="ECO:0000256" key="1">
    <source>
        <dbReference type="ARBA" id="ARBA00009447"/>
    </source>
</evidence>
<evidence type="ECO:0000313" key="6">
    <source>
        <dbReference type="Proteomes" id="UP001472866"/>
    </source>
</evidence>
<proteinExistence type="inferred from homology"/>
<dbReference type="Pfam" id="PF06046">
    <property type="entry name" value="Sec6"/>
    <property type="match status" value="2"/>
</dbReference>
<evidence type="ECO:0000256" key="3">
    <source>
        <dbReference type="ARBA" id="ARBA00022483"/>
    </source>
</evidence>
<dbReference type="Proteomes" id="UP001472866">
    <property type="component" value="Chromosome 05"/>
</dbReference>
<feature type="compositionally biased region" description="Low complexity" evidence="4">
    <location>
        <begin position="186"/>
        <end position="200"/>
    </location>
</feature>
<keyword evidence="2" id="KW-0813">Transport</keyword>
<name>A0AAX4P7R4_9CHLO</name>
<comment type="similarity">
    <text evidence="1">Belongs to the SEC6 family.</text>
</comment>
<accession>A0AAX4P7R4</accession>
<feature type="region of interest" description="Disordered" evidence="4">
    <location>
        <begin position="185"/>
        <end position="207"/>
    </location>
</feature>
<evidence type="ECO:0000256" key="4">
    <source>
        <dbReference type="SAM" id="MobiDB-lite"/>
    </source>
</evidence>
<sequence length="831" mass="92743">MEDVTGSKQAYKTAVSEVVGLLGRSTNNASSSKDAFLEELCALRADVSAKYDKSTSVLNSLIQTITEEARANIDLVSKVNVRSETLRSLFSDIERLCEESSQLVNREHVTKLSRASYNISKTVQNTEDIIAIPSLALEAQQLIQEGQESEDAAGVDLVQSYVGIAQLEGASLFARQAVVRQGRAPSEGAASAASDLSSGEGDPRDESVYQDTTLSEYFDKVLVTSAKFETFLWSTVRNFIALGRTHPEQLLSAVKVVEIQEHRDRTDAEDGSGELKQKKRWKARLFEEIEQAIENSTAPLSKLCQMIGESVDTSRQTQTISIDEVLEVANSVAADFTDIYDYSAPCFPKSYDIFSFMMKAYHRGFGKMIDSLGDFSEYLSNRQILSIITWITQYHNFIESLGIDRTAETKEWDYCDLIDIREEQKAKAGGRRKSILSLDAFLRPEGAPEEGKEAEPSNAPEKPGVMGFNSLTQTFMTRMREYLTNWFGNIIEAEDKMMAKPKEDDNGKLWTPALIDLFRILNQQVSIVQKATTGPMLLETARTIIQVMIEFQGIERDRLGAPMDAEAALEAAVAAVNTNLKAYDMSLELAETIETALDESCRGAVDIEEACRGFLQVSKLAVDQVVKCIIEDEGIVQMFARSMFSPDWLTGGATSVLLATLEDYMQDVTRWIEKSFLKRVVESLITNVVDKWISAFISKTPIIQKEVTDQIVRDCSQLRDFFAKYSRDSDHKAFQLMESFSDIVDADDADSFVISYRLLLDVRSDFAPSNLERVLSAREDISKREAANVLSQCEEIFASRKNLLANHSIKAVTSAYRFFKNTKNSAGAKQS</sequence>
<keyword evidence="6" id="KW-1185">Reference proteome</keyword>
<feature type="region of interest" description="Disordered" evidence="4">
    <location>
        <begin position="446"/>
        <end position="466"/>
    </location>
</feature>
<dbReference type="GO" id="GO:0006887">
    <property type="term" value="P:exocytosis"/>
    <property type="evidence" value="ECO:0007669"/>
    <property type="project" value="UniProtKB-KW"/>
</dbReference>
<dbReference type="PANTHER" id="PTHR21292:SF1">
    <property type="entry name" value="EXOCYST COMPLEX COMPONENT 3"/>
    <property type="match status" value="1"/>
</dbReference>
<keyword evidence="3" id="KW-0268">Exocytosis</keyword>
<organism evidence="5 6">
    <name type="scientific">Chloropicon roscoffensis</name>
    <dbReference type="NCBI Taxonomy" id="1461544"/>
    <lineage>
        <taxon>Eukaryota</taxon>
        <taxon>Viridiplantae</taxon>
        <taxon>Chlorophyta</taxon>
        <taxon>Chloropicophyceae</taxon>
        <taxon>Chloropicales</taxon>
        <taxon>Chloropicaceae</taxon>
        <taxon>Chloropicon</taxon>
    </lineage>
</organism>
<evidence type="ECO:0000313" key="5">
    <source>
        <dbReference type="EMBL" id="WZN62153.1"/>
    </source>
</evidence>
<dbReference type="PANTHER" id="PTHR21292">
    <property type="entry name" value="EXOCYST COMPLEX COMPONENT SEC6-RELATED"/>
    <property type="match status" value="1"/>
</dbReference>
<dbReference type="InterPro" id="IPR010326">
    <property type="entry name" value="EXOC3/Sec6"/>
</dbReference>
<reference evidence="5 6" key="1">
    <citation type="submission" date="2024-03" db="EMBL/GenBank/DDBJ databases">
        <title>Complete genome sequence of the green alga Chloropicon roscoffensis RCC1871.</title>
        <authorList>
            <person name="Lemieux C."/>
            <person name="Pombert J.-F."/>
            <person name="Otis C."/>
            <person name="Turmel M."/>
        </authorList>
    </citation>
    <scope>NUCLEOTIDE SEQUENCE [LARGE SCALE GENOMIC DNA]</scope>
    <source>
        <strain evidence="5 6">RCC1871</strain>
    </source>
</reference>
<protein>
    <submittedName>
        <fullName evidence="5">Subunit Sec6 of exocyst complex</fullName>
    </submittedName>
</protein>
<dbReference type="EMBL" id="CP151505">
    <property type="protein sequence ID" value="WZN62153.1"/>
    <property type="molecule type" value="Genomic_DNA"/>
</dbReference>
<dbReference type="GO" id="GO:0000149">
    <property type="term" value="F:SNARE binding"/>
    <property type="evidence" value="ECO:0007669"/>
    <property type="project" value="TreeGrafter"/>
</dbReference>